<evidence type="ECO:0000313" key="2">
    <source>
        <dbReference type="EMBL" id="CAG5152820.1"/>
    </source>
</evidence>
<dbReference type="OrthoDB" id="4991875at2759"/>
<name>A0A8J2MXR4_9PLEO</name>
<feature type="signal peptide" evidence="1">
    <location>
        <begin position="1"/>
        <end position="16"/>
    </location>
</feature>
<protein>
    <submittedName>
        <fullName evidence="2">Uncharacterized protein</fullName>
    </submittedName>
</protein>
<keyword evidence="1" id="KW-0732">Signal</keyword>
<dbReference type="GeneID" id="67014424"/>
<gene>
    <name evidence="2" type="ORF">ALTATR162_LOCUS2925</name>
</gene>
<reference evidence="2" key="1">
    <citation type="submission" date="2021-05" db="EMBL/GenBank/DDBJ databases">
        <authorList>
            <person name="Stam R."/>
        </authorList>
    </citation>
    <scope>NUCLEOTIDE SEQUENCE</scope>
    <source>
        <strain evidence="2">CS162</strain>
    </source>
</reference>
<feature type="chain" id="PRO_5035230393" evidence="1">
    <location>
        <begin position="17"/>
        <end position="228"/>
    </location>
</feature>
<dbReference type="EMBL" id="CAJRGZ010000016">
    <property type="protein sequence ID" value="CAG5152820.1"/>
    <property type="molecule type" value="Genomic_DNA"/>
</dbReference>
<sequence>MASKFILASFISLVAAQKGSTTTVSIPWVGMDYENLSVFTDMFASVVTANPTATTLALACAPSMDCGLFPAETLVFGPSTYNLYMGDPSPESDFTATMDCVVAKSAVCKESAGGTEANFPGSSTTTYDAEEVATYGIVITAGADKFNVQAETTTTEAAASSATTKTVHSMSGSMAQSSASTGVAVGSGSVSPTGSAAVVESTGAANANAVVGGGLLSVAAGVIGGLLL</sequence>
<organism evidence="2 3">
    <name type="scientific">Alternaria atra</name>
    <dbReference type="NCBI Taxonomy" id="119953"/>
    <lineage>
        <taxon>Eukaryota</taxon>
        <taxon>Fungi</taxon>
        <taxon>Dikarya</taxon>
        <taxon>Ascomycota</taxon>
        <taxon>Pezizomycotina</taxon>
        <taxon>Dothideomycetes</taxon>
        <taxon>Pleosporomycetidae</taxon>
        <taxon>Pleosporales</taxon>
        <taxon>Pleosporineae</taxon>
        <taxon>Pleosporaceae</taxon>
        <taxon>Alternaria</taxon>
        <taxon>Alternaria sect. Ulocladioides</taxon>
    </lineage>
</organism>
<dbReference type="PANTHER" id="PTHR40640:SF1">
    <property type="entry name" value="ANCHORED GLYCOPROTEIN, PUTATIVE (AFU_ORTHOLOGUE AFUA_8G04860)-RELATED"/>
    <property type="match status" value="1"/>
</dbReference>
<dbReference type="PANTHER" id="PTHR40640">
    <property type="entry name" value="ANCHORED GLYCOPROTEIN, PUTATIVE (AFU_ORTHOLOGUE AFUA_8G04860)-RELATED"/>
    <property type="match status" value="1"/>
</dbReference>
<dbReference type="Proteomes" id="UP000676310">
    <property type="component" value="Unassembled WGS sequence"/>
</dbReference>
<evidence type="ECO:0000313" key="3">
    <source>
        <dbReference type="Proteomes" id="UP000676310"/>
    </source>
</evidence>
<comment type="caution">
    <text evidence="2">The sequence shown here is derived from an EMBL/GenBank/DDBJ whole genome shotgun (WGS) entry which is preliminary data.</text>
</comment>
<dbReference type="RefSeq" id="XP_043166466.1">
    <property type="nucleotide sequence ID" value="XM_043310531.1"/>
</dbReference>
<proteinExistence type="predicted"/>
<dbReference type="AlphaFoldDB" id="A0A8J2MXR4"/>
<accession>A0A8J2MXR4</accession>
<evidence type="ECO:0000256" key="1">
    <source>
        <dbReference type="SAM" id="SignalP"/>
    </source>
</evidence>
<keyword evidence="3" id="KW-1185">Reference proteome</keyword>